<dbReference type="InterPro" id="IPR006935">
    <property type="entry name" value="Helicase/UvrB_N"/>
</dbReference>
<dbReference type="Gene3D" id="3.40.50.300">
    <property type="entry name" value="P-loop containing nucleotide triphosphate hydrolases"/>
    <property type="match status" value="1"/>
</dbReference>
<dbReference type="Proteomes" id="UP000652007">
    <property type="component" value="Unassembled WGS sequence"/>
</dbReference>
<dbReference type="InterPro" id="IPR027417">
    <property type="entry name" value="P-loop_NTPase"/>
</dbReference>
<keyword evidence="2" id="KW-0547">Nucleotide-binding</keyword>
<sequence>MKLHFESDLTYQQNAITSVCDLFVGQEKWESEMTVLAPAQGALSFEGATGSMPVNPQIPEDDVLLKNLNNVQLKNQLPPSPVLDSHDFTVEMETGTGKTYVYLRTMLELNKRYGMSKFIIVVPSVAIKEGVYKT</sequence>
<keyword evidence="2" id="KW-0347">Helicase</keyword>
<dbReference type="EMBL" id="JACXTH010000002">
    <property type="protein sequence ID" value="MBD3704530.1"/>
    <property type="molecule type" value="Genomic_DNA"/>
</dbReference>
<dbReference type="AlphaFoldDB" id="A0A927DD44"/>
<name>A0A927DD44_KLEPN</name>
<keyword evidence="2" id="KW-0067">ATP-binding</keyword>
<proteinExistence type="predicted"/>
<accession>A0A927DD44</accession>
<protein>
    <submittedName>
        <fullName evidence="2">DEAD/DEAH box helicase family protein</fullName>
    </submittedName>
</protein>
<evidence type="ECO:0000313" key="2">
    <source>
        <dbReference type="EMBL" id="MBD3704530.1"/>
    </source>
</evidence>
<comment type="caution">
    <text evidence="2">The sequence shown here is derived from an EMBL/GenBank/DDBJ whole genome shotgun (WGS) entry which is preliminary data.</text>
</comment>
<dbReference type="GO" id="GO:0005524">
    <property type="term" value="F:ATP binding"/>
    <property type="evidence" value="ECO:0007669"/>
    <property type="project" value="InterPro"/>
</dbReference>
<dbReference type="GO" id="GO:0003677">
    <property type="term" value="F:DNA binding"/>
    <property type="evidence" value="ECO:0007669"/>
    <property type="project" value="InterPro"/>
</dbReference>
<dbReference type="GO" id="GO:0004386">
    <property type="term" value="F:helicase activity"/>
    <property type="evidence" value="ECO:0007669"/>
    <property type="project" value="UniProtKB-KW"/>
</dbReference>
<keyword evidence="2" id="KW-0378">Hydrolase</keyword>
<feature type="non-terminal residue" evidence="2">
    <location>
        <position position="134"/>
    </location>
</feature>
<dbReference type="Pfam" id="PF04851">
    <property type="entry name" value="ResIII"/>
    <property type="match status" value="1"/>
</dbReference>
<reference evidence="2" key="1">
    <citation type="submission" date="2020-07" db="EMBL/GenBank/DDBJ databases">
        <title>Clinical and genomic characterization of carbapenemase-producing Enterobacterales causing secondary infections during the COVID-19 crisis at a New York City hospital.</title>
        <authorList>
            <person name="Gomez-Simmonds A."/>
            <person name="Annavajhala M.K."/>
            <person name="Uhlemann A.-C."/>
        </authorList>
    </citation>
    <scope>NUCLEOTIDE SEQUENCE</scope>
    <source>
        <strain evidence="2">NK1596</strain>
    </source>
</reference>
<feature type="domain" description="Helicase/UvrB N-terminal" evidence="1">
    <location>
        <begin position="54"/>
        <end position="132"/>
    </location>
</feature>
<gene>
    <name evidence="2" type="ORF">IE990_17225</name>
</gene>
<dbReference type="SUPFAM" id="SSF52540">
    <property type="entry name" value="P-loop containing nucleoside triphosphate hydrolases"/>
    <property type="match status" value="1"/>
</dbReference>
<evidence type="ECO:0000313" key="3">
    <source>
        <dbReference type="Proteomes" id="UP000652007"/>
    </source>
</evidence>
<dbReference type="RefSeq" id="WP_157846909.1">
    <property type="nucleotide sequence ID" value="NZ_LOEF01000220.1"/>
</dbReference>
<evidence type="ECO:0000259" key="1">
    <source>
        <dbReference type="Pfam" id="PF04851"/>
    </source>
</evidence>
<organism evidence="2 3">
    <name type="scientific">Klebsiella pneumoniae</name>
    <dbReference type="NCBI Taxonomy" id="573"/>
    <lineage>
        <taxon>Bacteria</taxon>
        <taxon>Pseudomonadati</taxon>
        <taxon>Pseudomonadota</taxon>
        <taxon>Gammaproteobacteria</taxon>
        <taxon>Enterobacterales</taxon>
        <taxon>Enterobacteriaceae</taxon>
        <taxon>Klebsiella/Raoultella group</taxon>
        <taxon>Klebsiella</taxon>
        <taxon>Klebsiella pneumoniae complex</taxon>
    </lineage>
</organism>
<dbReference type="GO" id="GO:0016787">
    <property type="term" value="F:hydrolase activity"/>
    <property type="evidence" value="ECO:0007669"/>
    <property type="project" value="InterPro"/>
</dbReference>